<dbReference type="OrthoDB" id="9810952at2"/>
<dbReference type="InterPro" id="IPR004772">
    <property type="entry name" value="TrkH"/>
</dbReference>
<dbReference type="AlphaFoldDB" id="A0A2T4UGH0"/>
<feature type="binding site" evidence="10">
    <location>
        <position position="326"/>
    </location>
    <ligand>
        <name>K(+)</name>
        <dbReference type="ChEBI" id="CHEBI:29103"/>
    </ligand>
</feature>
<feature type="transmembrane region" description="Helical" evidence="11">
    <location>
        <begin position="465"/>
        <end position="490"/>
    </location>
</feature>
<dbReference type="EMBL" id="PYYB01000001">
    <property type="protein sequence ID" value="PTL58305.1"/>
    <property type="molecule type" value="Genomic_DNA"/>
</dbReference>
<comment type="subcellular location">
    <subcellularLocation>
        <location evidence="1">Cell membrane</location>
        <topology evidence="1">Multi-pass membrane protein</topology>
    </subcellularLocation>
</comment>
<protein>
    <submittedName>
        <fullName evidence="12">Potassium transporter</fullName>
    </submittedName>
</protein>
<evidence type="ECO:0000256" key="1">
    <source>
        <dbReference type="ARBA" id="ARBA00004651"/>
    </source>
</evidence>
<evidence type="ECO:0000256" key="8">
    <source>
        <dbReference type="ARBA" id="ARBA00023065"/>
    </source>
</evidence>
<feature type="transmembrane region" description="Helical" evidence="11">
    <location>
        <begin position="146"/>
        <end position="166"/>
    </location>
</feature>
<dbReference type="Pfam" id="PF02386">
    <property type="entry name" value="TrkH"/>
    <property type="match status" value="1"/>
</dbReference>
<proteinExistence type="predicted"/>
<feature type="binding site" evidence="10">
    <location>
        <position position="123"/>
    </location>
    <ligand>
        <name>K(+)</name>
        <dbReference type="ChEBI" id="CHEBI:29103"/>
    </ligand>
</feature>
<evidence type="ECO:0000256" key="10">
    <source>
        <dbReference type="PIRSR" id="PIRSR006247-1"/>
    </source>
</evidence>
<dbReference type="PANTHER" id="PTHR32024">
    <property type="entry name" value="TRK SYSTEM POTASSIUM UPTAKE PROTEIN TRKG-RELATED"/>
    <property type="match status" value="1"/>
</dbReference>
<evidence type="ECO:0000256" key="7">
    <source>
        <dbReference type="ARBA" id="ARBA00022989"/>
    </source>
</evidence>
<feature type="transmembrane region" description="Helical" evidence="11">
    <location>
        <begin position="47"/>
        <end position="68"/>
    </location>
</feature>
<evidence type="ECO:0000256" key="9">
    <source>
        <dbReference type="ARBA" id="ARBA00023136"/>
    </source>
</evidence>
<evidence type="ECO:0000256" key="6">
    <source>
        <dbReference type="ARBA" id="ARBA00022958"/>
    </source>
</evidence>
<feature type="transmembrane region" description="Helical" evidence="11">
    <location>
        <begin position="12"/>
        <end position="41"/>
    </location>
</feature>
<evidence type="ECO:0000256" key="4">
    <source>
        <dbReference type="ARBA" id="ARBA00022538"/>
    </source>
</evidence>
<evidence type="ECO:0000313" key="12">
    <source>
        <dbReference type="EMBL" id="PTL58305.1"/>
    </source>
</evidence>
<organism evidence="12 13">
    <name type="scientific">Paraconexibacter algicola</name>
    <dbReference type="NCBI Taxonomy" id="2133960"/>
    <lineage>
        <taxon>Bacteria</taxon>
        <taxon>Bacillati</taxon>
        <taxon>Actinomycetota</taxon>
        <taxon>Thermoleophilia</taxon>
        <taxon>Solirubrobacterales</taxon>
        <taxon>Paraconexibacteraceae</taxon>
        <taxon>Paraconexibacter</taxon>
    </lineage>
</organism>
<feature type="transmembrane region" description="Helical" evidence="11">
    <location>
        <begin position="193"/>
        <end position="212"/>
    </location>
</feature>
<dbReference type="GO" id="GO:0015379">
    <property type="term" value="F:potassium:chloride symporter activity"/>
    <property type="evidence" value="ECO:0007669"/>
    <property type="project" value="InterPro"/>
</dbReference>
<dbReference type="InterPro" id="IPR003445">
    <property type="entry name" value="Cat_transpt"/>
</dbReference>
<dbReference type="PANTHER" id="PTHR32024:SF3">
    <property type="entry name" value="TRK SYSTEM POTASSIUM UPTAKE PROTEIN"/>
    <property type="match status" value="1"/>
</dbReference>
<feature type="transmembrane region" description="Helical" evidence="11">
    <location>
        <begin position="249"/>
        <end position="269"/>
    </location>
</feature>
<comment type="caution">
    <text evidence="12">The sequence shown here is derived from an EMBL/GenBank/DDBJ whole genome shotgun (WGS) entry which is preliminary data.</text>
</comment>
<evidence type="ECO:0000256" key="11">
    <source>
        <dbReference type="SAM" id="Phobius"/>
    </source>
</evidence>
<keyword evidence="8" id="KW-0406">Ion transport</keyword>
<keyword evidence="13" id="KW-1185">Reference proteome</keyword>
<accession>A0A2T4UGH0</accession>
<keyword evidence="4" id="KW-0633">Potassium transport</keyword>
<feature type="binding site" evidence="10">
    <location>
        <position position="443"/>
    </location>
    <ligand>
        <name>K(+)</name>
        <dbReference type="ChEBI" id="CHEBI:29103"/>
    </ligand>
</feature>
<evidence type="ECO:0000313" key="13">
    <source>
        <dbReference type="Proteomes" id="UP000240739"/>
    </source>
</evidence>
<feature type="binding site" evidence="10">
    <location>
        <position position="230"/>
    </location>
    <ligand>
        <name>K(+)</name>
        <dbReference type="ChEBI" id="CHEBI:29103"/>
    </ligand>
</feature>
<keyword evidence="7 11" id="KW-1133">Transmembrane helix</keyword>
<feature type="transmembrane region" description="Helical" evidence="11">
    <location>
        <begin position="281"/>
        <end position="302"/>
    </location>
</feature>
<evidence type="ECO:0000256" key="5">
    <source>
        <dbReference type="ARBA" id="ARBA00022692"/>
    </source>
</evidence>
<dbReference type="PIRSF" id="PIRSF006247">
    <property type="entry name" value="TrkH"/>
    <property type="match status" value="1"/>
</dbReference>
<keyword evidence="3" id="KW-1003">Cell membrane</keyword>
<feature type="transmembrane region" description="Helical" evidence="11">
    <location>
        <begin position="344"/>
        <end position="364"/>
    </location>
</feature>
<keyword evidence="5 11" id="KW-0812">Transmembrane</keyword>
<dbReference type="RefSeq" id="WP_107566743.1">
    <property type="nucleotide sequence ID" value="NZ_PYYB01000001.1"/>
</dbReference>
<feature type="transmembrane region" description="Helical" evidence="11">
    <location>
        <begin position="404"/>
        <end position="427"/>
    </location>
</feature>
<keyword evidence="9 11" id="KW-0472">Membrane</keyword>
<keyword evidence="10" id="KW-0479">Metal-binding</keyword>
<feature type="binding site" evidence="10">
    <location>
        <position position="122"/>
    </location>
    <ligand>
        <name>K(+)</name>
        <dbReference type="ChEBI" id="CHEBI:29103"/>
    </ligand>
</feature>
<evidence type="ECO:0000256" key="3">
    <source>
        <dbReference type="ARBA" id="ARBA00022475"/>
    </source>
</evidence>
<feature type="transmembrane region" description="Helical" evidence="11">
    <location>
        <begin position="80"/>
        <end position="102"/>
    </location>
</feature>
<dbReference type="Proteomes" id="UP000240739">
    <property type="component" value="Unassembled WGS sequence"/>
</dbReference>
<name>A0A2T4UGH0_9ACTN</name>
<gene>
    <name evidence="12" type="ORF">C7Y72_00895</name>
</gene>
<evidence type="ECO:0000256" key="2">
    <source>
        <dbReference type="ARBA" id="ARBA00022448"/>
    </source>
</evidence>
<dbReference type="GO" id="GO:0046872">
    <property type="term" value="F:metal ion binding"/>
    <property type="evidence" value="ECO:0007669"/>
    <property type="project" value="UniProtKB-KW"/>
</dbReference>
<keyword evidence="2" id="KW-0813">Transport</keyword>
<keyword evidence="6 10" id="KW-0630">Potassium</keyword>
<reference evidence="12 13" key="1">
    <citation type="submission" date="2018-03" db="EMBL/GenBank/DDBJ databases">
        <title>Aquarubrobacter algicola gen. nov., sp. nov., a novel actinobacterium isolated from shallow eutrophic lake during the end of cyanobacterial harmful algal blooms.</title>
        <authorList>
            <person name="Chun S.J."/>
        </authorList>
    </citation>
    <scope>NUCLEOTIDE SEQUENCE [LARGE SCALE GENOMIC DNA]</scope>
    <source>
        <strain evidence="12 13">Seoho-28</strain>
    </source>
</reference>
<feature type="transmembrane region" description="Helical" evidence="11">
    <location>
        <begin position="433"/>
        <end position="453"/>
    </location>
</feature>
<dbReference type="GO" id="GO:0005886">
    <property type="term" value="C:plasma membrane"/>
    <property type="evidence" value="ECO:0007669"/>
    <property type="project" value="UniProtKB-SubCell"/>
</dbReference>
<sequence length="495" mass="51493">MSGPVLRVGPGFNWGLILPVVSGVLGALALGMLVCALHAVAHDDGTTSSFLVPAAVLLPLAGLGFLAARRTRTVPLRARDGFLAVTLAWLAAGAAGAAPFLLEGTLPRLVDGLFESMAGFTTTGSTLVDVEAAPESILLWRSLSQWLGGVGIVVLVVAIAPAAGLATQRIFHAETSGVTAERLTPRIADTAKIICGIYGGLTLVGFGAYWAAGMGPFDAINHILTTISSGGFSTRSASIGAFDSLAVELVAIVFMIASGINFAFYWRALRGDSLWPQAAEVRGFLLILLGSTAAVTASLVLADQYDGVWDGLRAAAFTVASVGSGTGFLTDDFDLWPDYARSHLLLLMFIGGCAGSTSGGIKVVRAMLLGKTVGQELTRQLRPRAVQVLRTRGKVFSEEVRRAVLGFTVVYFLVAIAGTFAMLVAGLDLLSAATSAAACLALLGTGLGDVGATENFQAIPEGARVVLMFLMLAGRLEVLTVLVLLTPAFWRRNVA</sequence>